<sequence>MGGEVGESFWTARGVKQECPLNPLLFNMLLADLEEEMEKVKWGGIRLGNGKVYTLAYANDMVLLSEGEDEMRSMIERLEAYLDRKRLELNPSKTKIMRFRKRGGRVGKRTWR</sequence>
<keyword evidence="2" id="KW-0808">Transferase</keyword>
<dbReference type="PROSITE" id="PS50878">
    <property type="entry name" value="RT_POL"/>
    <property type="match status" value="1"/>
</dbReference>
<dbReference type="PANTHER" id="PTHR47027">
    <property type="entry name" value="REVERSE TRANSCRIPTASE DOMAIN-CONTAINING PROTEIN"/>
    <property type="match status" value="1"/>
</dbReference>
<dbReference type="Proteomes" id="UP000036403">
    <property type="component" value="Unassembled WGS sequence"/>
</dbReference>
<keyword evidence="3" id="KW-1185">Reference proteome</keyword>
<gene>
    <name evidence="2" type="ORF">RF55_9841</name>
</gene>
<proteinExistence type="predicted"/>
<evidence type="ECO:0000259" key="1">
    <source>
        <dbReference type="PROSITE" id="PS50878"/>
    </source>
</evidence>
<dbReference type="AlphaFoldDB" id="A0A0J7NCW2"/>
<accession>A0A0J7NCW2</accession>
<organism evidence="2 3">
    <name type="scientific">Lasius niger</name>
    <name type="common">Black garden ant</name>
    <dbReference type="NCBI Taxonomy" id="67767"/>
    <lineage>
        <taxon>Eukaryota</taxon>
        <taxon>Metazoa</taxon>
        <taxon>Ecdysozoa</taxon>
        <taxon>Arthropoda</taxon>
        <taxon>Hexapoda</taxon>
        <taxon>Insecta</taxon>
        <taxon>Pterygota</taxon>
        <taxon>Neoptera</taxon>
        <taxon>Endopterygota</taxon>
        <taxon>Hymenoptera</taxon>
        <taxon>Apocrita</taxon>
        <taxon>Aculeata</taxon>
        <taxon>Formicoidea</taxon>
        <taxon>Formicidae</taxon>
        <taxon>Formicinae</taxon>
        <taxon>Lasius</taxon>
        <taxon>Lasius</taxon>
    </lineage>
</organism>
<feature type="domain" description="Reverse transcriptase" evidence="1">
    <location>
        <begin position="1"/>
        <end position="112"/>
    </location>
</feature>
<reference evidence="2 3" key="1">
    <citation type="submission" date="2015-04" db="EMBL/GenBank/DDBJ databases">
        <title>Lasius niger genome sequencing.</title>
        <authorList>
            <person name="Konorov E.A."/>
            <person name="Nikitin M.A."/>
            <person name="Kirill M.V."/>
            <person name="Chang P."/>
        </authorList>
    </citation>
    <scope>NUCLEOTIDE SEQUENCE [LARGE SCALE GENOMIC DNA]</scope>
    <source>
        <tissue evidence="2">Whole</tissue>
    </source>
</reference>
<dbReference type="OrthoDB" id="7698480at2759"/>
<dbReference type="Pfam" id="PF00078">
    <property type="entry name" value="RVT_1"/>
    <property type="match status" value="1"/>
</dbReference>
<dbReference type="PaxDb" id="67767-A0A0J7NCW2"/>
<evidence type="ECO:0000313" key="3">
    <source>
        <dbReference type="Proteomes" id="UP000036403"/>
    </source>
</evidence>
<dbReference type="EMBL" id="LBMM01006668">
    <property type="protein sequence ID" value="KMQ90410.1"/>
    <property type="molecule type" value="Genomic_DNA"/>
</dbReference>
<dbReference type="PANTHER" id="PTHR47027:SF20">
    <property type="entry name" value="REVERSE TRANSCRIPTASE-LIKE PROTEIN WITH RNA-DIRECTED DNA POLYMERASE DOMAIN"/>
    <property type="match status" value="1"/>
</dbReference>
<evidence type="ECO:0000313" key="2">
    <source>
        <dbReference type="EMBL" id="KMQ90410.1"/>
    </source>
</evidence>
<dbReference type="GO" id="GO:0003964">
    <property type="term" value="F:RNA-directed DNA polymerase activity"/>
    <property type="evidence" value="ECO:0007669"/>
    <property type="project" value="UniProtKB-KW"/>
</dbReference>
<dbReference type="SUPFAM" id="SSF56672">
    <property type="entry name" value="DNA/RNA polymerases"/>
    <property type="match status" value="1"/>
</dbReference>
<keyword evidence="2" id="KW-0695">RNA-directed DNA polymerase</keyword>
<comment type="caution">
    <text evidence="2">The sequence shown here is derived from an EMBL/GenBank/DDBJ whole genome shotgun (WGS) entry which is preliminary data.</text>
</comment>
<dbReference type="InterPro" id="IPR000477">
    <property type="entry name" value="RT_dom"/>
</dbReference>
<dbReference type="InterPro" id="IPR043502">
    <property type="entry name" value="DNA/RNA_pol_sf"/>
</dbReference>
<name>A0A0J7NCW2_LASNI</name>
<keyword evidence="2" id="KW-0548">Nucleotidyltransferase</keyword>
<protein>
    <submittedName>
        <fullName evidence="2">Rna-directed dna polymerase from mobile element jockey-like protein</fullName>
    </submittedName>
</protein>